<keyword evidence="6" id="KW-1185">Reference proteome</keyword>
<comment type="caution">
    <text evidence="5">The sequence shown here is derived from an EMBL/GenBank/DDBJ whole genome shotgun (WGS) entry which is preliminary data.</text>
</comment>
<dbReference type="GO" id="GO:0006406">
    <property type="term" value="P:mRNA export from nucleus"/>
    <property type="evidence" value="ECO:0007669"/>
    <property type="project" value="TreeGrafter"/>
</dbReference>
<dbReference type="AlphaFoldDB" id="A0AAN7TWB8"/>
<dbReference type="GO" id="GO:0000445">
    <property type="term" value="C:THO complex part of transcription export complex"/>
    <property type="evidence" value="ECO:0007669"/>
    <property type="project" value="TreeGrafter"/>
</dbReference>
<evidence type="ECO:0000256" key="1">
    <source>
        <dbReference type="ARBA" id="ARBA00004123"/>
    </source>
</evidence>
<name>A0AAN7TWB8_9MYCE</name>
<evidence type="ECO:0000313" key="6">
    <source>
        <dbReference type="Proteomes" id="UP001344447"/>
    </source>
</evidence>
<evidence type="ECO:0000256" key="3">
    <source>
        <dbReference type="ARBA" id="ARBA00023242"/>
    </source>
</evidence>
<evidence type="ECO:0000256" key="4">
    <source>
        <dbReference type="SAM" id="Coils"/>
    </source>
</evidence>
<accession>A0AAN7TWB8</accession>
<comment type="subcellular location">
    <subcellularLocation>
        <location evidence="1">Nucleus</location>
    </subcellularLocation>
</comment>
<comment type="similarity">
    <text evidence="2">Belongs to the THOC5 family.</text>
</comment>
<sequence>MNNKDNLISQQQICLELINKLKEGVKEKYENNQVDKDYLMEMMFQLKEQHSKLEELIEDQHWRPIKEMIEKINKSNNKLESFKYEKIMLESEINDLRQLQFDLSNPSLGITPLEKFLSFQPSQYIESFDLKPKEKQSIERLEWEIYQRELKLIELENLKKLRIKLKQEDEKANNQLKQFEDKLKENLNVKKAVEPFQKFIGILPISKYKLNNIGNNPLLLESSQPLYILYHELIYFKEFFFNENLTVDFFKSNNEDMNIDNKNNCINKSTKLINPSKVFISLKIKKNEKELLIEFYYYPNLKIVTVLPSLNGNFEMGQKLLEGLDNSDTGLMTPNLSNHFIFESFGKDLFKLDEHNLKGRPYKWVQFITGLSFLPEITPENMKDKNFQLHDFQPKTSHKILFDIINSL</sequence>
<dbReference type="InterPro" id="IPR019163">
    <property type="entry name" value="THO_Thoc5"/>
</dbReference>
<keyword evidence="3" id="KW-0539">Nucleus</keyword>
<dbReference type="Proteomes" id="UP001344447">
    <property type="component" value="Unassembled WGS sequence"/>
</dbReference>
<protein>
    <submittedName>
        <fullName evidence="5">Uncharacterized protein</fullName>
    </submittedName>
</protein>
<dbReference type="PANTHER" id="PTHR13375">
    <property type="entry name" value="FMS INTERACTING PROTEIN"/>
    <property type="match status" value="1"/>
</dbReference>
<dbReference type="PANTHER" id="PTHR13375:SF3">
    <property type="entry name" value="THO COMPLEX SUBUNIT 5 HOMOLOG"/>
    <property type="match status" value="1"/>
</dbReference>
<organism evidence="5 6">
    <name type="scientific">Dictyostelium firmibasis</name>
    <dbReference type="NCBI Taxonomy" id="79012"/>
    <lineage>
        <taxon>Eukaryota</taxon>
        <taxon>Amoebozoa</taxon>
        <taxon>Evosea</taxon>
        <taxon>Eumycetozoa</taxon>
        <taxon>Dictyostelia</taxon>
        <taxon>Dictyosteliales</taxon>
        <taxon>Dictyosteliaceae</taxon>
        <taxon>Dictyostelium</taxon>
    </lineage>
</organism>
<proteinExistence type="inferred from homology"/>
<reference evidence="5 6" key="1">
    <citation type="submission" date="2023-11" db="EMBL/GenBank/DDBJ databases">
        <title>Dfirmibasis_genome.</title>
        <authorList>
            <person name="Edelbroek B."/>
            <person name="Kjellin J."/>
            <person name="Jerlstrom-Hultqvist J."/>
            <person name="Soderbom F."/>
        </authorList>
    </citation>
    <scope>NUCLEOTIDE SEQUENCE [LARGE SCALE GENOMIC DNA]</scope>
    <source>
        <strain evidence="5 6">TNS-C-14</strain>
    </source>
</reference>
<evidence type="ECO:0000313" key="5">
    <source>
        <dbReference type="EMBL" id="KAK5576713.1"/>
    </source>
</evidence>
<dbReference type="Pfam" id="PF09766">
    <property type="entry name" value="FmiP_Thoc5"/>
    <property type="match status" value="1"/>
</dbReference>
<gene>
    <name evidence="5" type="ORF">RB653_007857</name>
</gene>
<keyword evidence="4" id="KW-0175">Coiled coil</keyword>
<evidence type="ECO:0000256" key="2">
    <source>
        <dbReference type="ARBA" id="ARBA00008044"/>
    </source>
</evidence>
<feature type="coiled-coil region" evidence="4">
    <location>
        <begin position="148"/>
        <end position="182"/>
    </location>
</feature>
<dbReference type="GO" id="GO:0003729">
    <property type="term" value="F:mRNA binding"/>
    <property type="evidence" value="ECO:0007669"/>
    <property type="project" value="TreeGrafter"/>
</dbReference>
<dbReference type="EMBL" id="JAVFKY010000005">
    <property type="protein sequence ID" value="KAK5576713.1"/>
    <property type="molecule type" value="Genomic_DNA"/>
</dbReference>